<reference evidence="3" key="1">
    <citation type="submission" date="2021-01" db="EMBL/GenBank/DDBJ databases">
        <title>Marivirga sp. nov., isolated from intertidal surface sediments.</title>
        <authorList>
            <person name="Zhang M."/>
        </authorList>
    </citation>
    <scope>NUCLEOTIDE SEQUENCE</scope>
    <source>
        <strain evidence="3">SM1354</strain>
    </source>
</reference>
<evidence type="ECO:0000313" key="4">
    <source>
        <dbReference type="Proteomes" id="UP000642920"/>
    </source>
</evidence>
<evidence type="ECO:0000313" key="3">
    <source>
        <dbReference type="EMBL" id="MBL0763905.1"/>
    </source>
</evidence>
<protein>
    <submittedName>
        <fullName evidence="3">DDE-type integrase/transposase/recombinase</fullName>
    </submittedName>
</protein>
<dbReference type="PROSITE" id="PS50994">
    <property type="entry name" value="INTEGRASE"/>
    <property type="match status" value="1"/>
</dbReference>
<feature type="compositionally biased region" description="Basic and acidic residues" evidence="1">
    <location>
        <begin position="674"/>
        <end position="695"/>
    </location>
</feature>
<sequence>MQPLLVNQIWQHSNSHYRILYISKDIDQVFWININDENKLPEAISYESLLDEISNSQITIIEDNLIYADPSDYKPASLEKWKKYCEVIDLIEGCEPLIFVNKIFNQKCSEISNSTKFSRQSVRRIILKYFKKGKNRLGLLPELINSGARGKRVDNPKNKLGRRNKYSVQNNFTINEGNRRVIENGYKKFYLDVEQASLNTAYENFLAVIYPESLKGNFENVPSLMQFRRTGELKFKIENRLRAKKGDKIFDKDMRTTSESSKINTIGPGSLWQIDSTTADIELVSQIDRSIPIGSPTLYFVSDVFSHAIVGVLVTLDEPSFYTAAQALYNSIVQKELVIKEAGLEDVTNFFFYPEEWNMYGLPNAVVADRAELLKNKSNNIIRDLGISIENTPSYRADLKGIVENHFNELHAKLRGAESHFGIKSTNHRQRGVRDARLDACLTLKEYYAIIIRSIIDYNNTKLQDKYPKDADMIKAKIQAVPKTLYNWGIENRSGIMRMINLDQLKVRFLPIEKGALTKDGFRFKNGWYNLPRGCSLENEMIRTQDKRIYFEAYYNPHILDEVYIKLENEIITARLSVSKNPSLVSLSLWEREAHIEDEKYRSYEQRETNRTANINTAIFTKNIIENAKNQQPKKKRSKNLKSKSIRKNKAKEKEILKTEKRSQIENPSYTNESKPKKETKVISINSRHEEKIDPKPNNSKSDFFRRLMEDE</sequence>
<dbReference type="InterPro" id="IPR036397">
    <property type="entry name" value="RNaseH_sf"/>
</dbReference>
<keyword evidence="4" id="KW-1185">Reference proteome</keyword>
<name>A0A937A821_9BACT</name>
<evidence type="ECO:0000256" key="1">
    <source>
        <dbReference type="SAM" id="MobiDB-lite"/>
    </source>
</evidence>
<dbReference type="Gene3D" id="3.30.420.10">
    <property type="entry name" value="Ribonuclease H-like superfamily/Ribonuclease H"/>
    <property type="match status" value="1"/>
</dbReference>
<dbReference type="RefSeq" id="WP_201916986.1">
    <property type="nucleotide sequence ID" value="NZ_JAERQG010000001.1"/>
</dbReference>
<feature type="compositionally biased region" description="Basic and acidic residues" evidence="1">
    <location>
        <begin position="703"/>
        <end position="712"/>
    </location>
</feature>
<dbReference type="SUPFAM" id="SSF53098">
    <property type="entry name" value="Ribonuclease H-like"/>
    <property type="match status" value="1"/>
</dbReference>
<accession>A0A937A821</accession>
<dbReference type="EMBL" id="JAERQG010000001">
    <property type="protein sequence ID" value="MBL0763905.1"/>
    <property type="molecule type" value="Genomic_DNA"/>
</dbReference>
<feature type="region of interest" description="Disordered" evidence="1">
    <location>
        <begin position="628"/>
        <end position="712"/>
    </location>
</feature>
<dbReference type="InterPro" id="IPR012337">
    <property type="entry name" value="RNaseH-like_sf"/>
</dbReference>
<proteinExistence type="predicted"/>
<feature type="domain" description="Integrase catalytic" evidence="2">
    <location>
        <begin position="264"/>
        <end position="490"/>
    </location>
</feature>
<dbReference type="GO" id="GO:0003676">
    <property type="term" value="F:nucleic acid binding"/>
    <property type="evidence" value="ECO:0007669"/>
    <property type="project" value="InterPro"/>
</dbReference>
<dbReference type="GO" id="GO:0015074">
    <property type="term" value="P:DNA integration"/>
    <property type="evidence" value="ECO:0007669"/>
    <property type="project" value="InterPro"/>
</dbReference>
<feature type="compositionally biased region" description="Basic and acidic residues" evidence="1">
    <location>
        <begin position="652"/>
        <end position="664"/>
    </location>
</feature>
<comment type="caution">
    <text evidence="3">The sequence shown here is derived from an EMBL/GenBank/DDBJ whole genome shotgun (WGS) entry which is preliminary data.</text>
</comment>
<evidence type="ECO:0000259" key="2">
    <source>
        <dbReference type="PROSITE" id="PS50994"/>
    </source>
</evidence>
<gene>
    <name evidence="3" type="ORF">JKP34_01500</name>
</gene>
<organism evidence="3 4">
    <name type="scientific">Marivirga atlantica</name>
    <dbReference type="NCBI Taxonomy" id="1548457"/>
    <lineage>
        <taxon>Bacteria</taxon>
        <taxon>Pseudomonadati</taxon>
        <taxon>Bacteroidota</taxon>
        <taxon>Cytophagia</taxon>
        <taxon>Cytophagales</taxon>
        <taxon>Marivirgaceae</taxon>
        <taxon>Marivirga</taxon>
    </lineage>
</organism>
<dbReference type="AlphaFoldDB" id="A0A937A821"/>
<dbReference type="Proteomes" id="UP000642920">
    <property type="component" value="Unassembled WGS sequence"/>
</dbReference>
<feature type="compositionally biased region" description="Basic residues" evidence="1">
    <location>
        <begin position="632"/>
        <end position="651"/>
    </location>
</feature>
<dbReference type="InterPro" id="IPR001584">
    <property type="entry name" value="Integrase_cat-core"/>
</dbReference>